<dbReference type="PROSITE" id="PS01124">
    <property type="entry name" value="HTH_ARAC_FAMILY_2"/>
    <property type="match status" value="1"/>
</dbReference>
<accession>A0A517ZAT0</accession>
<gene>
    <name evidence="5" type="primary">btr_1</name>
    <name evidence="5" type="ORF">Mal4_39020</name>
</gene>
<dbReference type="InterPro" id="IPR018062">
    <property type="entry name" value="HTH_AraC-typ_CS"/>
</dbReference>
<dbReference type="GO" id="GO:0003700">
    <property type="term" value="F:DNA-binding transcription factor activity"/>
    <property type="evidence" value="ECO:0007669"/>
    <property type="project" value="InterPro"/>
</dbReference>
<dbReference type="Proteomes" id="UP000320496">
    <property type="component" value="Chromosome"/>
</dbReference>
<evidence type="ECO:0000256" key="3">
    <source>
        <dbReference type="ARBA" id="ARBA00023163"/>
    </source>
</evidence>
<dbReference type="InterPro" id="IPR009057">
    <property type="entry name" value="Homeodomain-like_sf"/>
</dbReference>
<protein>
    <submittedName>
        <fullName evidence="5">HTH-type transcriptional activator Btr</fullName>
    </submittedName>
</protein>
<keyword evidence="1" id="KW-0805">Transcription regulation</keyword>
<keyword evidence="3" id="KW-0804">Transcription</keyword>
<dbReference type="SMART" id="SM00342">
    <property type="entry name" value="HTH_ARAC"/>
    <property type="match status" value="1"/>
</dbReference>
<keyword evidence="6" id="KW-1185">Reference proteome</keyword>
<dbReference type="Gene3D" id="1.10.10.60">
    <property type="entry name" value="Homeodomain-like"/>
    <property type="match status" value="2"/>
</dbReference>
<dbReference type="Pfam" id="PF12833">
    <property type="entry name" value="HTH_18"/>
    <property type="match status" value="1"/>
</dbReference>
<dbReference type="InterPro" id="IPR050204">
    <property type="entry name" value="AraC_XylS_family_regulators"/>
</dbReference>
<dbReference type="InterPro" id="IPR013656">
    <property type="entry name" value="PAS_4"/>
</dbReference>
<evidence type="ECO:0000256" key="1">
    <source>
        <dbReference type="ARBA" id="ARBA00023015"/>
    </source>
</evidence>
<dbReference type="Pfam" id="PF08448">
    <property type="entry name" value="PAS_4"/>
    <property type="match status" value="1"/>
</dbReference>
<dbReference type="SUPFAM" id="SSF46689">
    <property type="entry name" value="Homeodomain-like"/>
    <property type="match status" value="2"/>
</dbReference>
<dbReference type="KEGG" id="mri:Mal4_39020"/>
<organism evidence="5 6">
    <name type="scientific">Maioricimonas rarisocia</name>
    <dbReference type="NCBI Taxonomy" id="2528026"/>
    <lineage>
        <taxon>Bacteria</taxon>
        <taxon>Pseudomonadati</taxon>
        <taxon>Planctomycetota</taxon>
        <taxon>Planctomycetia</taxon>
        <taxon>Planctomycetales</taxon>
        <taxon>Planctomycetaceae</taxon>
        <taxon>Maioricimonas</taxon>
    </lineage>
</organism>
<dbReference type="SUPFAM" id="SSF55785">
    <property type="entry name" value="PYP-like sensor domain (PAS domain)"/>
    <property type="match status" value="1"/>
</dbReference>
<dbReference type="PRINTS" id="PR00032">
    <property type="entry name" value="HTHARAC"/>
</dbReference>
<dbReference type="AlphaFoldDB" id="A0A517ZAT0"/>
<evidence type="ECO:0000259" key="4">
    <source>
        <dbReference type="PROSITE" id="PS01124"/>
    </source>
</evidence>
<proteinExistence type="predicted"/>
<dbReference type="InterPro" id="IPR020449">
    <property type="entry name" value="Tscrpt_reg_AraC-type_HTH"/>
</dbReference>
<evidence type="ECO:0000313" key="5">
    <source>
        <dbReference type="EMBL" id="QDU39557.1"/>
    </source>
</evidence>
<dbReference type="PANTHER" id="PTHR46796:SF13">
    <property type="entry name" value="HTH-TYPE TRANSCRIPTIONAL ACTIVATOR RHAS"/>
    <property type="match status" value="1"/>
</dbReference>
<sequence length="244" mass="27754">MMHEFLSRLETPFTGEELFDHLPDIVYFIKNRRGEYLVVNRTLAARCGVVDKQDVIGRTASQLLPPPLGDRFSDQDQRVIASGQPLLSQLELHVYATGDVGWCVTTKLPLHEQGGAIMGLVGFSKDLQLPDYEADEYRHVAEAIRHAEEHLSVPPSVGELAEIAGMSRYQLDRRMRRVFGLTTGQWLMKVRIDLARRLLRETDRAMVAIAQEAGYSDQSAFTRQFRKATGLSPREYRLARRSLR</sequence>
<dbReference type="InterPro" id="IPR018060">
    <property type="entry name" value="HTH_AraC"/>
</dbReference>
<dbReference type="GO" id="GO:0043565">
    <property type="term" value="F:sequence-specific DNA binding"/>
    <property type="evidence" value="ECO:0007669"/>
    <property type="project" value="InterPro"/>
</dbReference>
<dbReference type="PROSITE" id="PS00041">
    <property type="entry name" value="HTH_ARAC_FAMILY_1"/>
    <property type="match status" value="1"/>
</dbReference>
<dbReference type="InterPro" id="IPR035965">
    <property type="entry name" value="PAS-like_dom_sf"/>
</dbReference>
<dbReference type="RefSeq" id="WP_197443600.1">
    <property type="nucleotide sequence ID" value="NZ_CP036275.1"/>
</dbReference>
<dbReference type="PANTHER" id="PTHR46796">
    <property type="entry name" value="HTH-TYPE TRANSCRIPTIONAL ACTIVATOR RHAS-RELATED"/>
    <property type="match status" value="1"/>
</dbReference>
<dbReference type="InterPro" id="IPR000014">
    <property type="entry name" value="PAS"/>
</dbReference>
<dbReference type="CDD" id="cd00130">
    <property type="entry name" value="PAS"/>
    <property type="match status" value="1"/>
</dbReference>
<name>A0A517ZAT0_9PLAN</name>
<evidence type="ECO:0000313" key="6">
    <source>
        <dbReference type="Proteomes" id="UP000320496"/>
    </source>
</evidence>
<evidence type="ECO:0000256" key="2">
    <source>
        <dbReference type="ARBA" id="ARBA00023125"/>
    </source>
</evidence>
<feature type="domain" description="HTH araC/xylS-type" evidence="4">
    <location>
        <begin position="141"/>
        <end position="239"/>
    </location>
</feature>
<dbReference type="Gene3D" id="3.30.450.20">
    <property type="entry name" value="PAS domain"/>
    <property type="match status" value="1"/>
</dbReference>
<reference evidence="5 6" key="1">
    <citation type="submission" date="2019-02" db="EMBL/GenBank/DDBJ databases">
        <title>Deep-cultivation of Planctomycetes and their phenomic and genomic characterization uncovers novel biology.</title>
        <authorList>
            <person name="Wiegand S."/>
            <person name="Jogler M."/>
            <person name="Boedeker C."/>
            <person name="Pinto D."/>
            <person name="Vollmers J."/>
            <person name="Rivas-Marin E."/>
            <person name="Kohn T."/>
            <person name="Peeters S.H."/>
            <person name="Heuer A."/>
            <person name="Rast P."/>
            <person name="Oberbeckmann S."/>
            <person name="Bunk B."/>
            <person name="Jeske O."/>
            <person name="Meyerdierks A."/>
            <person name="Storesund J.E."/>
            <person name="Kallscheuer N."/>
            <person name="Luecker S."/>
            <person name="Lage O.M."/>
            <person name="Pohl T."/>
            <person name="Merkel B.J."/>
            <person name="Hornburger P."/>
            <person name="Mueller R.-W."/>
            <person name="Bruemmer F."/>
            <person name="Labrenz M."/>
            <person name="Spormann A.M."/>
            <person name="Op den Camp H."/>
            <person name="Overmann J."/>
            <person name="Amann R."/>
            <person name="Jetten M.S.M."/>
            <person name="Mascher T."/>
            <person name="Medema M.H."/>
            <person name="Devos D.P."/>
            <person name="Kaster A.-K."/>
            <person name="Ovreas L."/>
            <person name="Rohde M."/>
            <person name="Galperin M.Y."/>
            <person name="Jogler C."/>
        </authorList>
    </citation>
    <scope>NUCLEOTIDE SEQUENCE [LARGE SCALE GENOMIC DNA]</scope>
    <source>
        <strain evidence="5 6">Mal4</strain>
    </source>
</reference>
<keyword evidence="2" id="KW-0238">DNA-binding</keyword>
<dbReference type="EMBL" id="CP036275">
    <property type="protein sequence ID" value="QDU39557.1"/>
    <property type="molecule type" value="Genomic_DNA"/>
</dbReference>